<sequence length="87" mass="10616">MAGWKLKSCSSQLQCAHIISRKYGITRFDPRNCLALCWAHHRFCHEEPLLFTEWLEENRVDDLIYLRKRRMEVEKISYKELYEKLKL</sequence>
<comment type="caution">
    <text evidence="1">The sequence shown here is derived from an EMBL/GenBank/DDBJ whole genome shotgun (WGS) entry which is preliminary data.</text>
</comment>
<protein>
    <recommendedName>
        <fullName evidence="3">HNH nuclease domain-containing protein</fullName>
    </recommendedName>
</protein>
<gene>
    <name evidence="1" type="ORF">A2Z24_00820</name>
</gene>
<proteinExistence type="predicted"/>
<dbReference type="EMBL" id="MHCT01000006">
    <property type="protein sequence ID" value="OGY26499.1"/>
    <property type="molecule type" value="Genomic_DNA"/>
</dbReference>
<accession>A0A1G1WFK9</accession>
<organism evidence="1 2">
    <name type="scientific">Candidatus Woykebacteria bacterium RBG_16_44_10</name>
    <dbReference type="NCBI Taxonomy" id="1802597"/>
    <lineage>
        <taxon>Bacteria</taxon>
        <taxon>Candidatus Woykeibacteriota</taxon>
    </lineage>
</organism>
<evidence type="ECO:0000313" key="1">
    <source>
        <dbReference type="EMBL" id="OGY26499.1"/>
    </source>
</evidence>
<name>A0A1G1WFK9_9BACT</name>
<dbReference type="Proteomes" id="UP000177588">
    <property type="component" value="Unassembled WGS sequence"/>
</dbReference>
<evidence type="ECO:0000313" key="2">
    <source>
        <dbReference type="Proteomes" id="UP000177588"/>
    </source>
</evidence>
<evidence type="ECO:0008006" key="3">
    <source>
        <dbReference type="Google" id="ProtNLM"/>
    </source>
</evidence>
<reference evidence="1 2" key="1">
    <citation type="journal article" date="2016" name="Nat. Commun.">
        <title>Thousands of microbial genomes shed light on interconnected biogeochemical processes in an aquifer system.</title>
        <authorList>
            <person name="Anantharaman K."/>
            <person name="Brown C.T."/>
            <person name="Hug L.A."/>
            <person name="Sharon I."/>
            <person name="Castelle C.J."/>
            <person name="Probst A.J."/>
            <person name="Thomas B.C."/>
            <person name="Singh A."/>
            <person name="Wilkins M.J."/>
            <person name="Karaoz U."/>
            <person name="Brodie E.L."/>
            <person name="Williams K.H."/>
            <person name="Hubbard S.S."/>
            <person name="Banfield J.F."/>
        </authorList>
    </citation>
    <scope>NUCLEOTIDE SEQUENCE [LARGE SCALE GENOMIC DNA]</scope>
</reference>
<dbReference type="AlphaFoldDB" id="A0A1G1WFK9"/>